<dbReference type="EMBL" id="KQ414606">
    <property type="protein sequence ID" value="KOC69552.1"/>
    <property type="molecule type" value="Genomic_DNA"/>
</dbReference>
<evidence type="ECO:0000313" key="1">
    <source>
        <dbReference type="EMBL" id="KOC69552.1"/>
    </source>
</evidence>
<gene>
    <name evidence="1" type="ORF">WH47_05495</name>
</gene>
<name>A0A0L7REZ1_9HYME</name>
<dbReference type="AlphaFoldDB" id="A0A0L7REZ1"/>
<organism evidence="1 2">
    <name type="scientific">Habropoda laboriosa</name>
    <dbReference type="NCBI Taxonomy" id="597456"/>
    <lineage>
        <taxon>Eukaryota</taxon>
        <taxon>Metazoa</taxon>
        <taxon>Ecdysozoa</taxon>
        <taxon>Arthropoda</taxon>
        <taxon>Hexapoda</taxon>
        <taxon>Insecta</taxon>
        <taxon>Pterygota</taxon>
        <taxon>Neoptera</taxon>
        <taxon>Endopterygota</taxon>
        <taxon>Hymenoptera</taxon>
        <taxon>Apocrita</taxon>
        <taxon>Aculeata</taxon>
        <taxon>Apoidea</taxon>
        <taxon>Anthophila</taxon>
        <taxon>Apidae</taxon>
        <taxon>Habropoda</taxon>
    </lineage>
</organism>
<reference evidence="1 2" key="1">
    <citation type="submission" date="2015-07" db="EMBL/GenBank/DDBJ databases">
        <title>The genome of Habropoda laboriosa.</title>
        <authorList>
            <person name="Pan H."/>
            <person name="Kapheim K."/>
        </authorList>
    </citation>
    <scope>NUCLEOTIDE SEQUENCE [LARGE SCALE GENOMIC DNA]</scope>
    <source>
        <strain evidence="1">0110345459</strain>
    </source>
</reference>
<sequence>MGRSSTVDESFLRAFSRDLRTEEKTGLLYELSRLLTSRRPTGYVTSPPENLSLFTTPVLSSEAFRILYLYLSLSLSTTTSTMMALDYNGTGNKVLHVRRSCNNYRFVKINTYQLEDVELEIKHRRALGFDSNRPRIIDSNTNLISLDKIQVIPGLLIPDAYSVGLLKAAVDQDAYARPRYSRHTNIVNMAWAFLESGRSEGLGVPENWMVLCSWGLSDVAVENCGLTVSVQSL</sequence>
<dbReference type="Proteomes" id="UP000053825">
    <property type="component" value="Unassembled WGS sequence"/>
</dbReference>
<proteinExistence type="predicted"/>
<protein>
    <submittedName>
        <fullName evidence="1">Uncharacterized protein</fullName>
    </submittedName>
</protein>
<keyword evidence="2" id="KW-1185">Reference proteome</keyword>
<evidence type="ECO:0000313" key="2">
    <source>
        <dbReference type="Proteomes" id="UP000053825"/>
    </source>
</evidence>
<accession>A0A0L7REZ1</accession>